<comment type="caution">
    <text evidence="6">The sequence shown here is derived from an EMBL/GenBank/DDBJ whole genome shotgun (WGS) entry which is preliminary data.</text>
</comment>
<dbReference type="GO" id="GO:0004066">
    <property type="term" value="F:asparagine synthase (glutamine-hydrolyzing) activity"/>
    <property type="evidence" value="ECO:0007669"/>
    <property type="project" value="UniProtKB-EC"/>
</dbReference>
<comment type="pathway">
    <text evidence="1">Amino-acid biosynthesis; L-asparagine biosynthesis; L-asparagine from L-aspartate (L-Gln route): step 1/1.</text>
</comment>
<dbReference type="Proteomes" id="UP000032305">
    <property type="component" value="Unassembled WGS sequence"/>
</dbReference>
<gene>
    <name evidence="6" type="ORF">SP5_030_00300</name>
</gene>
<dbReference type="Gene3D" id="3.60.20.10">
    <property type="entry name" value="Glutamine Phosphoribosylpyrophosphate, subunit 1, domain 1"/>
    <property type="match status" value="1"/>
</dbReference>
<protein>
    <recommendedName>
        <fullName evidence="3">asparagine synthase (glutamine-hydrolyzing)</fullName>
        <ecNumber evidence="3">6.3.5.4</ecNumber>
    </recommendedName>
</protein>
<dbReference type="RefSeq" id="WP_052811411.1">
    <property type="nucleotide sequence ID" value="NZ_BBPI01000030.1"/>
</dbReference>
<dbReference type="PIRSF" id="PIRSF001589">
    <property type="entry name" value="Asn_synthetase_glu-h"/>
    <property type="match status" value="1"/>
</dbReference>
<dbReference type="GO" id="GO:0006529">
    <property type="term" value="P:asparagine biosynthetic process"/>
    <property type="evidence" value="ECO:0007669"/>
    <property type="project" value="InterPro"/>
</dbReference>
<dbReference type="Pfam" id="PF00733">
    <property type="entry name" value="Asn_synthase"/>
    <property type="match status" value="1"/>
</dbReference>
<evidence type="ECO:0000256" key="3">
    <source>
        <dbReference type="ARBA" id="ARBA00012737"/>
    </source>
</evidence>
<dbReference type="InterPro" id="IPR051786">
    <property type="entry name" value="ASN_synthetase/amidase"/>
</dbReference>
<evidence type="ECO:0000259" key="5">
    <source>
        <dbReference type="Pfam" id="PF00733"/>
    </source>
</evidence>
<dbReference type="Gene3D" id="3.40.50.620">
    <property type="entry name" value="HUPs"/>
    <property type="match status" value="1"/>
</dbReference>
<dbReference type="SUPFAM" id="SSF52402">
    <property type="entry name" value="Adenine nucleotide alpha hydrolases-like"/>
    <property type="match status" value="1"/>
</dbReference>
<dbReference type="SUPFAM" id="SSF56235">
    <property type="entry name" value="N-terminal nucleophile aminohydrolases (Ntn hydrolases)"/>
    <property type="match status" value="1"/>
</dbReference>
<dbReference type="PANTHER" id="PTHR43284:SF1">
    <property type="entry name" value="ASPARAGINE SYNTHETASE"/>
    <property type="match status" value="1"/>
</dbReference>
<dbReference type="OrthoDB" id="7053173at2"/>
<comment type="similarity">
    <text evidence="2">Belongs to the asparagine synthetase family.</text>
</comment>
<evidence type="ECO:0000313" key="6">
    <source>
        <dbReference type="EMBL" id="GAM00332.1"/>
    </source>
</evidence>
<evidence type="ECO:0000256" key="4">
    <source>
        <dbReference type="ARBA" id="ARBA00048741"/>
    </source>
</evidence>
<reference evidence="6 7" key="1">
    <citation type="submission" date="2014-11" db="EMBL/GenBank/DDBJ databases">
        <title>Whole genome shotgun sequence of Sphingomonas parapaucimobilis NBRC 15100.</title>
        <authorList>
            <person name="Katano-Makiyama Y."/>
            <person name="Hosoyama A."/>
            <person name="Hashimoto M."/>
            <person name="Hosoyama Y."/>
            <person name="Noguchi M."/>
            <person name="Numata M."/>
            <person name="Tsuchikane K."/>
            <person name="Hirakata S."/>
            <person name="Uohara A."/>
            <person name="Shimodaira J."/>
            <person name="Ohji S."/>
            <person name="Ichikawa N."/>
            <person name="Kimura A."/>
            <person name="Yamazoe A."/>
            <person name="Fujita N."/>
        </authorList>
    </citation>
    <scope>NUCLEOTIDE SEQUENCE [LARGE SCALE GENOMIC DNA]</scope>
    <source>
        <strain evidence="6 7">NBRC 15100</strain>
    </source>
</reference>
<dbReference type="eggNOG" id="COG0367">
    <property type="taxonomic scope" value="Bacteria"/>
</dbReference>
<dbReference type="EMBL" id="BBPI01000030">
    <property type="protein sequence ID" value="GAM00332.1"/>
    <property type="molecule type" value="Genomic_DNA"/>
</dbReference>
<evidence type="ECO:0000313" key="7">
    <source>
        <dbReference type="Proteomes" id="UP000032305"/>
    </source>
</evidence>
<dbReference type="AlphaFoldDB" id="A0A0A1W5B2"/>
<keyword evidence="7" id="KW-1185">Reference proteome</keyword>
<evidence type="ECO:0000256" key="2">
    <source>
        <dbReference type="ARBA" id="ARBA00005752"/>
    </source>
</evidence>
<comment type="catalytic activity">
    <reaction evidence="4">
        <text>L-aspartate + L-glutamine + ATP + H2O = L-asparagine + L-glutamate + AMP + diphosphate + H(+)</text>
        <dbReference type="Rhea" id="RHEA:12228"/>
        <dbReference type="ChEBI" id="CHEBI:15377"/>
        <dbReference type="ChEBI" id="CHEBI:15378"/>
        <dbReference type="ChEBI" id="CHEBI:29985"/>
        <dbReference type="ChEBI" id="CHEBI:29991"/>
        <dbReference type="ChEBI" id="CHEBI:30616"/>
        <dbReference type="ChEBI" id="CHEBI:33019"/>
        <dbReference type="ChEBI" id="CHEBI:58048"/>
        <dbReference type="ChEBI" id="CHEBI:58359"/>
        <dbReference type="ChEBI" id="CHEBI:456215"/>
        <dbReference type="EC" id="6.3.5.4"/>
    </reaction>
</comment>
<sequence>MIRPAFAAWLARSKPFGAGEQALFSEAAGRAGLGLCHVDDRMMIAASHTIVTPEGCIVGSVFRRGETTSLTEANLRASSGTVSAASELTRDHWGDYVAFGTSRDGRYALRAPFGSLPCYWQEAPDHVVLASSVRLLGAFGGSAPAVDWHALGHFLAATDLRNGRTCLRGVEELGGGQAIEVSDRGIHLERHWSPWSWADRSQAFDTRDAAAEALARAIDIAVVSRLPVGVPAILLLSGGLDSSVVAAALASTGRRFTCLTMVVADAQGDERDHARAVAHHLDVPLVEVVRDPRQVDLTRPLARRLPRPTGAQFRQATFAAADDLARETGSALVIDGGGGDNVFCSLQSVAPVVDALLGMGRESRPIATAASIARMAQVSLAAVLARAGVRLVTRRAAYRWPVDHSLLDPGVIDGVDPSHPWFEVPRGTPPGKAAQVGLLLAAMAVADGLDPDRHPALLSPLVSQPVAEAALRVPSWMWFEEGRNRVLVRRAYAARLPASVVGRRSKGTPTGFLARLIEKEADMLRPFLLDGCLAIHGVIDRAAVEAALAPGPARDLRFARLLQLADAEAWARSWG</sequence>
<accession>A0A0A1W5B2</accession>
<organism evidence="6 7">
    <name type="scientific">Sphingomonas parapaucimobilis NBRC 15100</name>
    <dbReference type="NCBI Taxonomy" id="1219049"/>
    <lineage>
        <taxon>Bacteria</taxon>
        <taxon>Pseudomonadati</taxon>
        <taxon>Pseudomonadota</taxon>
        <taxon>Alphaproteobacteria</taxon>
        <taxon>Sphingomonadales</taxon>
        <taxon>Sphingomonadaceae</taxon>
        <taxon>Sphingomonas</taxon>
    </lineage>
</organism>
<dbReference type="InterPro" id="IPR006426">
    <property type="entry name" value="Asn_synth_AEB"/>
</dbReference>
<dbReference type="InterPro" id="IPR001962">
    <property type="entry name" value="Asn_synthase"/>
</dbReference>
<proteinExistence type="inferred from homology"/>
<evidence type="ECO:0000256" key="1">
    <source>
        <dbReference type="ARBA" id="ARBA00005187"/>
    </source>
</evidence>
<dbReference type="InterPro" id="IPR014729">
    <property type="entry name" value="Rossmann-like_a/b/a_fold"/>
</dbReference>
<dbReference type="PANTHER" id="PTHR43284">
    <property type="entry name" value="ASPARAGINE SYNTHETASE (GLUTAMINE-HYDROLYZING)"/>
    <property type="match status" value="1"/>
</dbReference>
<name>A0A0A1W5B2_9SPHN</name>
<dbReference type="EC" id="6.3.5.4" evidence="3"/>
<dbReference type="InterPro" id="IPR029055">
    <property type="entry name" value="Ntn_hydrolases_N"/>
</dbReference>
<feature type="domain" description="Asparagine synthetase" evidence="5">
    <location>
        <begin position="214"/>
        <end position="572"/>
    </location>
</feature>